<dbReference type="Proteomes" id="UP000006038">
    <property type="component" value="Chromosome 5"/>
</dbReference>
<evidence type="ECO:0000313" key="1">
    <source>
        <dbReference type="EnsemblPlants" id="OB05G30290.1"/>
    </source>
</evidence>
<dbReference type="EnsemblPlants" id="OB05G30290.1">
    <property type="protein sequence ID" value="OB05G30290.1"/>
    <property type="gene ID" value="OB05G30290"/>
</dbReference>
<accession>J3M8V5</accession>
<name>J3M8V5_ORYBR</name>
<sequence>MLTTCNHHHHHHRRRLRLLHSSRVDLDDGPEAKHRHDLVPAESGLHEDLLPLPLVPLDAVDEHDVHIEQGLHLPVLLLRRPCSDDYVHDYHLPSGVPGRDGLLAVLQYLDALVVAPVVKNPLEYAANI</sequence>
<evidence type="ECO:0000313" key="2">
    <source>
        <dbReference type="Proteomes" id="UP000006038"/>
    </source>
</evidence>
<reference evidence="1" key="2">
    <citation type="submission" date="2013-04" db="UniProtKB">
        <authorList>
            <consortium name="EnsemblPlants"/>
        </authorList>
    </citation>
    <scope>IDENTIFICATION</scope>
</reference>
<keyword evidence="2" id="KW-1185">Reference proteome</keyword>
<protein>
    <submittedName>
        <fullName evidence="1">Uncharacterized protein</fullName>
    </submittedName>
</protein>
<dbReference type="AlphaFoldDB" id="J3M8V5"/>
<dbReference type="HOGENOM" id="CLU_1962995_0_0_1"/>
<dbReference type="Gramene" id="OB05G30290.1">
    <property type="protein sequence ID" value="OB05G30290.1"/>
    <property type="gene ID" value="OB05G30290"/>
</dbReference>
<proteinExistence type="predicted"/>
<organism evidence="1">
    <name type="scientific">Oryza brachyantha</name>
    <name type="common">malo sina</name>
    <dbReference type="NCBI Taxonomy" id="4533"/>
    <lineage>
        <taxon>Eukaryota</taxon>
        <taxon>Viridiplantae</taxon>
        <taxon>Streptophyta</taxon>
        <taxon>Embryophyta</taxon>
        <taxon>Tracheophyta</taxon>
        <taxon>Spermatophyta</taxon>
        <taxon>Magnoliopsida</taxon>
        <taxon>Liliopsida</taxon>
        <taxon>Poales</taxon>
        <taxon>Poaceae</taxon>
        <taxon>BOP clade</taxon>
        <taxon>Oryzoideae</taxon>
        <taxon>Oryzeae</taxon>
        <taxon>Oryzinae</taxon>
        <taxon>Oryza</taxon>
    </lineage>
</organism>
<reference evidence="1" key="1">
    <citation type="journal article" date="2013" name="Nat. Commun.">
        <title>Whole-genome sequencing of Oryza brachyantha reveals mechanisms underlying Oryza genome evolution.</title>
        <authorList>
            <person name="Chen J."/>
            <person name="Huang Q."/>
            <person name="Gao D."/>
            <person name="Wang J."/>
            <person name="Lang Y."/>
            <person name="Liu T."/>
            <person name="Li B."/>
            <person name="Bai Z."/>
            <person name="Luis Goicoechea J."/>
            <person name="Liang C."/>
            <person name="Chen C."/>
            <person name="Zhang W."/>
            <person name="Sun S."/>
            <person name="Liao Y."/>
            <person name="Zhang X."/>
            <person name="Yang L."/>
            <person name="Song C."/>
            <person name="Wang M."/>
            <person name="Shi J."/>
            <person name="Liu G."/>
            <person name="Liu J."/>
            <person name="Zhou H."/>
            <person name="Zhou W."/>
            <person name="Yu Q."/>
            <person name="An N."/>
            <person name="Chen Y."/>
            <person name="Cai Q."/>
            <person name="Wang B."/>
            <person name="Liu B."/>
            <person name="Min J."/>
            <person name="Huang Y."/>
            <person name="Wu H."/>
            <person name="Li Z."/>
            <person name="Zhang Y."/>
            <person name="Yin Y."/>
            <person name="Song W."/>
            <person name="Jiang J."/>
            <person name="Jackson S.A."/>
            <person name="Wing R.A."/>
            <person name="Wang J."/>
            <person name="Chen M."/>
        </authorList>
    </citation>
    <scope>NUCLEOTIDE SEQUENCE [LARGE SCALE GENOMIC DNA]</scope>
    <source>
        <strain evidence="1">cv. IRGC 101232</strain>
    </source>
</reference>